<gene>
    <name evidence="1" type="ORF">CFP71_28275</name>
</gene>
<organism evidence="1 2">
    <name type="scientific">Amycolatopsis thailandensis</name>
    <dbReference type="NCBI Taxonomy" id="589330"/>
    <lineage>
        <taxon>Bacteria</taxon>
        <taxon>Bacillati</taxon>
        <taxon>Actinomycetota</taxon>
        <taxon>Actinomycetes</taxon>
        <taxon>Pseudonocardiales</taxon>
        <taxon>Pseudonocardiaceae</taxon>
        <taxon>Amycolatopsis</taxon>
    </lineage>
</organism>
<sequence length="329" mass="37137">MTILDFTYLNYDHGGAAHDQSTVYDMDTLVELLGADDRTPDAGIIGEGNFWRYFGERGIGEAEVALNTTYRHRSYVIRPGSLPGDWGEIGPALIYDAGKVHKHDWHGDPRNAGFLARNRNRARLSPRDNPDQKLILFGFHGHPDGDQRLHDVKHFRPYGTRSATPTVVLGDWFGHPSGPEFEPDSYAEHFEELAHYAPRMLYPDGIPMPGDYPFETRALDYLCGRWQHGRRDWRTAWRRRKPGRRGGGVGFSHLGELCGDYTPTNFPAPNGRPATQIDSAVLNPRATAMLVPGSMLVHEPKTRVNDHKRVSFKLQFPEPAAEHPWVPPT</sequence>
<comment type="caution">
    <text evidence="1">The sequence shown here is derived from an EMBL/GenBank/DDBJ whole genome shotgun (WGS) entry which is preliminary data.</text>
</comment>
<proteinExistence type="predicted"/>
<dbReference type="EMBL" id="NMQT01000102">
    <property type="protein sequence ID" value="OXM50329.1"/>
    <property type="molecule type" value="Genomic_DNA"/>
</dbReference>
<reference evidence="1 2" key="1">
    <citation type="submission" date="2017-07" db="EMBL/GenBank/DDBJ databases">
        <title>Amycolatopsis thailandensis Genome sequencing and assembly.</title>
        <authorList>
            <person name="Kaur N."/>
            <person name="Mayilraj S."/>
        </authorList>
    </citation>
    <scope>NUCLEOTIDE SEQUENCE [LARGE SCALE GENOMIC DNA]</scope>
    <source>
        <strain evidence="1 2">JCM 16380</strain>
    </source>
</reference>
<protein>
    <submittedName>
        <fullName evidence="1">Uncharacterized protein</fullName>
    </submittedName>
</protein>
<dbReference type="Proteomes" id="UP000215223">
    <property type="component" value="Unassembled WGS sequence"/>
</dbReference>
<dbReference type="OrthoDB" id="3523129at2"/>
<evidence type="ECO:0000313" key="1">
    <source>
        <dbReference type="EMBL" id="OXM50329.1"/>
    </source>
</evidence>
<accession>A0A229RV28</accession>
<evidence type="ECO:0000313" key="2">
    <source>
        <dbReference type="Proteomes" id="UP000215223"/>
    </source>
</evidence>
<keyword evidence="2" id="KW-1185">Reference proteome</keyword>
<dbReference type="AlphaFoldDB" id="A0A229RV28"/>
<dbReference type="RefSeq" id="WP_093936990.1">
    <property type="nucleotide sequence ID" value="NZ_NMQT01000102.1"/>
</dbReference>
<name>A0A229RV28_9PSEU</name>